<comment type="caution">
    <text evidence="1">The sequence shown here is derived from an EMBL/GenBank/DDBJ whole genome shotgun (WGS) entry which is preliminary data.</text>
</comment>
<organism evidence="1 2">
    <name type="scientific">Diacronema lutheri</name>
    <name type="common">Unicellular marine alga</name>
    <name type="synonym">Monochrysis lutheri</name>
    <dbReference type="NCBI Taxonomy" id="2081491"/>
    <lineage>
        <taxon>Eukaryota</taxon>
        <taxon>Haptista</taxon>
        <taxon>Haptophyta</taxon>
        <taxon>Pavlovophyceae</taxon>
        <taxon>Pavlovales</taxon>
        <taxon>Pavlovaceae</taxon>
        <taxon>Diacronema</taxon>
    </lineage>
</organism>
<dbReference type="EMBL" id="JAGTXO010000001">
    <property type="protein sequence ID" value="KAG8470247.1"/>
    <property type="molecule type" value="Genomic_DNA"/>
</dbReference>
<reference evidence="1" key="1">
    <citation type="submission" date="2021-05" db="EMBL/GenBank/DDBJ databases">
        <title>The genome of the haptophyte Pavlova lutheri (Diacronema luteri, Pavlovales) - a model for lipid biosynthesis in eukaryotic algae.</title>
        <authorList>
            <person name="Hulatt C.J."/>
            <person name="Posewitz M.C."/>
        </authorList>
    </citation>
    <scope>NUCLEOTIDE SEQUENCE</scope>
    <source>
        <strain evidence="1">NIVA-4/92</strain>
    </source>
</reference>
<name>A0A8J5XX14_DIALT</name>
<protein>
    <submittedName>
        <fullName evidence="1">Uncharacterized protein</fullName>
    </submittedName>
</protein>
<dbReference type="Proteomes" id="UP000751190">
    <property type="component" value="Unassembled WGS sequence"/>
</dbReference>
<accession>A0A8J5XX14</accession>
<evidence type="ECO:0000313" key="1">
    <source>
        <dbReference type="EMBL" id="KAG8470247.1"/>
    </source>
</evidence>
<sequence length="306" mass="32679">MGGGVSDDSVKVCGGVAAGVGANAVGIPLDRFRIMVAQDSSFSRSLLGHWRETVRSLGAAYTGGIARVAMKGTASTLNLLIPHELRQQSPFTASFFTGLFASPVFNVPRMLQMAKINGERYPAAAHRLFTTAQGLRTYAHNTALFAPGEGLRMMLCFGSKDFLVPFMKPHGQPCSEAQVAARAATLAMLIGPTVAMVESTASLATETASTVHAKLGTIKQAAGIDQAGAAALRAEALSATVNPRYIARCFVSLTSKNIVCNTATFFFMFLADEYIALLRAKEGRLRRRSTFDELSTRLQFRLTGSS</sequence>
<dbReference type="AlphaFoldDB" id="A0A8J5XX14"/>
<keyword evidence="2" id="KW-1185">Reference proteome</keyword>
<dbReference type="OrthoDB" id="10254918at2759"/>
<evidence type="ECO:0000313" key="2">
    <source>
        <dbReference type="Proteomes" id="UP000751190"/>
    </source>
</evidence>
<proteinExistence type="predicted"/>
<gene>
    <name evidence="1" type="ORF">KFE25_008668</name>
</gene>